<reference evidence="1 2" key="1">
    <citation type="submission" date="2013-06" db="EMBL/GenBank/DDBJ databases">
        <authorList>
            <person name="Weinstock G."/>
            <person name="Sodergren E."/>
            <person name="Lobos E.A."/>
            <person name="Fulton L."/>
            <person name="Fulton R."/>
            <person name="Courtney L."/>
            <person name="Fronick C."/>
            <person name="O'Laughlin M."/>
            <person name="Godfrey J."/>
            <person name="Wilson R.M."/>
            <person name="Miner T."/>
            <person name="Farmer C."/>
            <person name="Delehaunty K."/>
            <person name="Cordes M."/>
            <person name="Minx P."/>
            <person name="Tomlinson C."/>
            <person name="Chen J."/>
            <person name="Wollam A."/>
            <person name="Pepin K.H."/>
            <person name="Bhonagiri V."/>
            <person name="Zhang X."/>
            <person name="Warren W."/>
            <person name="Mitreva M."/>
            <person name="Mardis E.R."/>
            <person name="Wilson R.K."/>
        </authorList>
    </citation>
    <scope>NUCLEOTIDE SEQUENCE [LARGE SCALE GENOMIC DNA]</scope>
    <source>
        <strain evidence="1 2">ATCC 27803</strain>
    </source>
</reference>
<dbReference type="EMBL" id="AWVI01000018">
    <property type="protein sequence ID" value="ERK46807.1"/>
    <property type="molecule type" value="Genomic_DNA"/>
</dbReference>
<evidence type="ECO:0000313" key="2">
    <source>
        <dbReference type="Proteomes" id="UP000016658"/>
    </source>
</evidence>
<proteinExistence type="predicted"/>
<evidence type="ECO:0008006" key="3">
    <source>
        <dbReference type="Google" id="ProtNLM"/>
    </source>
</evidence>
<dbReference type="AlphaFoldDB" id="U2R7X6"/>
<comment type="caution">
    <text evidence="1">The sequence shown here is derived from an EMBL/GenBank/DDBJ whole genome shotgun (WGS) entry which is preliminary data.</text>
</comment>
<evidence type="ECO:0000313" key="1">
    <source>
        <dbReference type="EMBL" id="ERK46807.1"/>
    </source>
</evidence>
<gene>
    <name evidence="1" type="ORF">HMPREF0367_00356</name>
</gene>
<dbReference type="HOGENOM" id="CLU_1218300_0_0_9"/>
<accession>U2R7X6</accession>
<protein>
    <recommendedName>
        <fullName evidence="3">Phospholipase D-like domain-containing protein</fullName>
    </recommendedName>
</protein>
<organism evidence="1 2">
    <name type="scientific">Faecalitalea cylindroides ATCC 27803</name>
    <dbReference type="NCBI Taxonomy" id="649755"/>
    <lineage>
        <taxon>Bacteria</taxon>
        <taxon>Bacillati</taxon>
        <taxon>Bacillota</taxon>
        <taxon>Erysipelotrichia</taxon>
        <taxon>Erysipelotrichales</taxon>
        <taxon>Erysipelotrichaceae</taxon>
        <taxon>Faecalitalea</taxon>
    </lineage>
</organism>
<sequence length="227" mass="26026">MAIYTFYLDKEDYFNSKKYMFLKKTVGNLAQIINQYLVVAKGINEVYISGACWGKCENKVQDLITESFVGLNKSEITINLVGKYKGYSYEKTKTVLMKEKYHVHTFFFSKKSDHRKMIFFIKDSIVQAVLIGSSNYSPNTYLKHLSSEADVLMIDANGSANTEVVETIKKLKKDVNGIYRENIPDDLISKNLSEKYNYPVISETIVCPDDFLQKVFNAYCSKISPNL</sequence>
<name>U2R7X6_9FIRM</name>
<dbReference type="Proteomes" id="UP000016658">
    <property type="component" value="Unassembled WGS sequence"/>
</dbReference>
<dbReference type="RefSeq" id="WP_035400699.1">
    <property type="nucleotide sequence ID" value="NZ_KI270975.1"/>
</dbReference>